<evidence type="ECO:0000313" key="2">
    <source>
        <dbReference type="Proteomes" id="UP000480185"/>
    </source>
</evidence>
<organism evidence="1 2">
    <name type="scientific">Salinibacillus xinjiangensis</name>
    <dbReference type="NCBI Taxonomy" id="1229268"/>
    <lineage>
        <taxon>Bacteria</taxon>
        <taxon>Bacillati</taxon>
        <taxon>Bacillota</taxon>
        <taxon>Bacilli</taxon>
        <taxon>Bacillales</taxon>
        <taxon>Bacillaceae</taxon>
        <taxon>Salinibacillus</taxon>
    </lineage>
</organism>
<evidence type="ECO:0008006" key="3">
    <source>
        <dbReference type="Google" id="ProtNLM"/>
    </source>
</evidence>
<dbReference type="Proteomes" id="UP000480185">
    <property type="component" value="Unassembled WGS sequence"/>
</dbReference>
<comment type="caution">
    <text evidence="1">The sequence shown here is derived from an EMBL/GenBank/DDBJ whole genome shotgun (WGS) entry which is preliminary data.</text>
</comment>
<dbReference type="RefSeq" id="WP_153728894.1">
    <property type="nucleotide sequence ID" value="NZ_WJNH01000007.1"/>
</dbReference>
<sequence length="127" mass="14209">MTYIDKAYYDGEYKGTPVGDVDEFARLEQRAGEVIDELTNYTIANYEFTQLATFVQEQVKKATAAQVEHYVLNGGYEAIQGENLSNVRIGSFSYTEESASNEVSQKAYKLLAPTGLLYRGLGVRHGY</sequence>
<accession>A0A6G1X7M1</accession>
<proteinExistence type="predicted"/>
<dbReference type="OrthoDB" id="2048198at2"/>
<protein>
    <recommendedName>
        <fullName evidence="3">DUF4054 domain-containing protein</fullName>
    </recommendedName>
</protein>
<name>A0A6G1X7M1_9BACI</name>
<dbReference type="EMBL" id="WJNH01000007">
    <property type="protein sequence ID" value="MRG87001.1"/>
    <property type="molecule type" value="Genomic_DNA"/>
</dbReference>
<gene>
    <name evidence="1" type="ORF">GH754_11845</name>
</gene>
<reference evidence="1 2" key="1">
    <citation type="submission" date="2019-11" db="EMBL/GenBank/DDBJ databases">
        <authorList>
            <person name="Li J."/>
        </authorList>
    </citation>
    <scope>NUCLEOTIDE SEQUENCE [LARGE SCALE GENOMIC DNA]</scope>
    <source>
        <strain evidence="1 2">J4</strain>
    </source>
</reference>
<evidence type="ECO:0000313" key="1">
    <source>
        <dbReference type="EMBL" id="MRG87001.1"/>
    </source>
</evidence>
<dbReference type="AlphaFoldDB" id="A0A6G1X7M1"/>
<keyword evidence="2" id="KW-1185">Reference proteome</keyword>